<keyword evidence="3" id="KW-0235">DNA replication</keyword>
<dbReference type="Proteomes" id="UP000238071">
    <property type="component" value="Unassembled WGS sequence"/>
</dbReference>
<evidence type="ECO:0000256" key="4">
    <source>
        <dbReference type="ARBA" id="ARBA00022722"/>
    </source>
</evidence>
<evidence type="ECO:0000256" key="3">
    <source>
        <dbReference type="ARBA" id="ARBA00022705"/>
    </source>
</evidence>
<evidence type="ECO:0000256" key="5">
    <source>
        <dbReference type="ARBA" id="ARBA00022759"/>
    </source>
</evidence>
<keyword evidence="9" id="KW-1185">Reference proteome</keyword>
<dbReference type="AlphaFoldDB" id="A0A2S6GQ22"/>
<comment type="similarity">
    <text evidence="2">Belongs to the phage GPA family.</text>
</comment>
<evidence type="ECO:0000313" key="9">
    <source>
        <dbReference type="Proteomes" id="UP000238071"/>
    </source>
</evidence>
<proteinExistence type="inferred from homology"/>
<dbReference type="RefSeq" id="WP_104424817.1">
    <property type="nucleotide sequence ID" value="NZ_PTIY01000014.1"/>
</dbReference>
<comment type="caution">
    <text evidence="8">The sequence shown here is derived from an EMBL/GenBank/DDBJ whole genome shotgun (WGS) entry which is preliminary data.</text>
</comment>
<dbReference type="GO" id="GO:0016787">
    <property type="term" value="F:hydrolase activity"/>
    <property type="evidence" value="ECO:0007669"/>
    <property type="project" value="UniProtKB-KW"/>
</dbReference>
<dbReference type="OrthoDB" id="5568266at2"/>
<reference evidence="8 9" key="1">
    <citation type="submission" date="2018-02" db="EMBL/GenBank/DDBJ databases">
        <title>Subsurface microbial communities from deep shales in Ohio and West Virginia, USA.</title>
        <authorList>
            <person name="Wrighton K."/>
        </authorList>
    </citation>
    <scope>NUCLEOTIDE SEQUENCE [LARGE SCALE GENOMIC DNA]</scope>
    <source>
        <strain evidence="8 9">OWC-G53F</strain>
    </source>
</reference>
<evidence type="ECO:0000256" key="1">
    <source>
        <dbReference type="ARBA" id="ARBA00003293"/>
    </source>
</evidence>
<sequence>MSTLNLSVRYHIENLMPIMDDRPSLAAYLSANGIPEPKAKHDEGYKARLLCVKWWRRTLDRLQGRTDESKLIDQGRVAKHKEKYSSNLTVHRVGKKAHKTNEFLKTQSMISNESDLVDMATIVQSSMANPTNRRAELMIRMAGFEAYAQQHGYVGEFYTITCPSKFHRFSGVKLNDKYQDLTPKDAQNYLVKQWSKIRAAYARQDIKPFGFRVAEPHHDGCPHWHMLLFVKAEYCNALRKIMTHYALEVDGQEQGADKHRFTAVEIDSEVGTATGYIAKYISKNLGFSIDDPEHDTTHESQSYGQRVKAWASVWGIRQFQQIGGAPVTVWRQLRKLRESIDDELLESAQQAADESRWSDYLEIMGGVDAKRIDHTITLVKKHLIDKETGELKQNQYFEYVTLIFGVASIAAEVITRSKQWAMISTKLAASFLANAPAHRVAGRGCFASWSSVNNCTA</sequence>
<gene>
    <name evidence="8" type="ORF">B0F88_1147</name>
</gene>
<keyword evidence="6" id="KW-0378">Hydrolase</keyword>
<dbReference type="InterPro" id="IPR008766">
    <property type="entry name" value="Replication_gene_A-like"/>
</dbReference>
<comment type="function">
    <text evidence="1">Possible endonuclease which induces a single-strand cut and initiates DNA replication.</text>
</comment>
<dbReference type="EMBL" id="PTIY01000014">
    <property type="protein sequence ID" value="PPK67260.1"/>
    <property type="molecule type" value="Genomic_DNA"/>
</dbReference>
<feature type="domain" description="Replication gene A protein-like" evidence="7">
    <location>
        <begin position="38"/>
        <end position="285"/>
    </location>
</feature>
<accession>A0A2S6GQ22</accession>
<keyword evidence="4" id="KW-0540">Nuclease</keyword>
<dbReference type="GO" id="GO:0006260">
    <property type="term" value="P:DNA replication"/>
    <property type="evidence" value="ECO:0007669"/>
    <property type="project" value="UniProtKB-KW"/>
</dbReference>
<dbReference type="Pfam" id="PF05840">
    <property type="entry name" value="Phage_GPA"/>
    <property type="match status" value="1"/>
</dbReference>
<protein>
    <submittedName>
        <fullName evidence="8">Bacteriophage replication gene A protein</fullName>
    </submittedName>
</protein>
<dbReference type="GO" id="GO:0004519">
    <property type="term" value="F:endonuclease activity"/>
    <property type="evidence" value="ECO:0007669"/>
    <property type="project" value="UniProtKB-KW"/>
</dbReference>
<evidence type="ECO:0000256" key="2">
    <source>
        <dbReference type="ARBA" id="ARBA00009260"/>
    </source>
</evidence>
<evidence type="ECO:0000256" key="6">
    <source>
        <dbReference type="ARBA" id="ARBA00022801"/>
    </source>
</evidence>
<keyword evidence="5" id="KW-0255">Endonuclease</keyword>
<organism evidence="8 9">
    <name type="scientific">Methylobacter tundripaludum</name>
    <dbReference type="NCBI Taxonomy" id="173365"/>
    <lineage>
        <taxon>Bacteria</taxon>
        <taxon>Pseudomonadati</taxon>
        <taxon>Pseudomonadota</taxon>
        <taxon>Gammaproteobacteria</taxon>
        <taxon>Methylococcales</taxon>
        <taxon>Methylococcaceae</taxon>
        <taxon>Methylobacter</taxon>
    </lineage>
</organism>
<name>A0A2S6GQ22_9GAMM</name>
<evidence type="ECO:0000313" key="8">
    <source>
        <dbReference type="EMBL" id="PPK67260.1"/>
    </source>
</evidence>
<evidence type="ECO:0000259" key="7">
    <source>
        <dbReference type="Pfam" id="PF05840"/>
    </source>
</evidence>